<evidence type="ECO:0000313" key="2">
    <source>
        <dbReference type="Proteomes" id="UP000245820"/>
    </source>
</evidence>
<dbReference type="SUPFAM" id="SSF82693">
    <property type="entry name" value="Multidrug efflux transporter AcrB pore domain, PN1, PN2, PC1 and PC2 subdomains"/>
    <property type="match status" value="1"/>
</dbReference>
<gene>
    <name evidence="1" type="ORF">DIR46_00725</name>
</gene>
<evidence type="ECO:0000313" key="1">
    <source>
        <dbReference type="EMBL" id="AWL03123.1"/>
    </source>
</evidence>
<protein>
    <submittedName>
        <fullName evidence="1">Uncharacterized protein</fullName>
    </submittedName>
</protein>
<dbReference type="RefSeq" id="WP_109343531.1">
    <property type="nucleotide sequence ID" value="NZ_CP029343.1"/>
</dbReference>
<accession>A0A2S2DCL8</accession>
<reference evidence="1 2" key="1">
    <citation type="submission" date="2018-05" db="EMBL/GenBank/DDBJ databases">
        <title>Complete genome sequence of Massilia oculi sp. nov. CCUG 43427T (=DSM 26321T), the type strain of M. oculi, and comparison with genome sequences of other Massilia strains.</title>
        <authorList>
            <person name="Zhu B."/>
        </authorList>
    </citation>
    <scope>NUCLEOTIDE SEQUENCE [LARGE SCALE GENOMIC DNA]</scope>
    <source>
        <strain evidence="1 2">CCUG 43427</strain>
    </source>
</reference>
<dbReference type="AlphaFoldDB" id="A0A2S2DCL8"/>
<keyword evidence="2" id="KW-1185">Reference proteome</keyword>
<dbReference type="OrthoDB" id="8759710at2"/>
<name>A0A2S2DCL8_9BURK</name>
<dbReference type="Gene3D" id="3.30.70.1430">
    <property type="entry name" value="Multidrug efflux transporter AcrB pore domain"/>
    <property type="match status" value="1"/>
</dbReference>
<dbReference type="EMBL" id="CP029343">
    <property type="protein sequence ID" value="AWL03123.1"/>
    <property type="molecule type" value="Genomic_DNA"/>
</dbReference>
<dbReference type="KEGG" id="mtim:DIR46_00725"/>
<dbReference type="Proteomes" id="UP000245820">
    <property type="component" value="Chromosome"/>
</dbReference>
<proteinExistence type="predicted"/>
<organism evidence="1 2">
    <name type="scientific">Massilia oculi</name>
    <dbReference type="NCBI Taxonomy" id="945844"/>
    <lineage>
        <taxon>Bacteria</taxon>
        <taxon>Pseudomonadati</taxon>
        <taxon>Pseudomonadota</taxon>
        <taxon>Betaproteobacteria</taxon>
        <taxon>Burkholderiales</taxon>
        <taxon>Oxalobacteraceae</taxon>
        <taxon>Telluria group</taxon>
        <taxon>Massilia</taxon>
    </lineage>
</organism>
<sequence length="139" mass="14776">MKAAVAVVAVWLSKSDAALACERSGAVVGVQYVVGERLPERVEAGVTNPLERMMTGLPRLVEINSVTSHGVASFELAFEGGATDDDLALVGRRVDAFDAERRRAVQGSEAGTVRVFLTSACMGKWPWRDVGPSGARSGW</sequence>